<evidence type="ECO:0000313" key="1">
    <source>
        <dbReference type="EMBL" id="UXN70946.1"/>
    </source>
</evidence>
<dbReference type="RefSeq" id="WP_262170253.1">
    <property type="nucleotide sequence ID" value="NZ_CP104965.1"/>
</dbReference>
<organism evidence="1 2">
    <name type="scientific">Devosia neptuniae</name>
    <dbReference type="NCBI Taxonomy" id="191302"/>
    <lineage>
        <taxon>Bacteria</taxon>
        <taxon>Pseudomonadati</taxon>
        <taxon>Pseudomonadota</taxon>
        <taxon>Alphaproteobacteria</taxon>
        <taxon>Hyphomicrobiales</taxon>
        <taxon>Devosiaceae</taxon>
        <taxon>Devosia</taxon>
    </lineage>
</organism>
<dbReference type="Proteomes" id="UP001061862">
    <property type="component" value="Chromosome"/>
</dbReference>
<dbReference type="EMBL" id="CP104965">
    <property type="protein sequence ID" value="UXN70946.1"/>
    <property type="molecule type" value="Genomic_DNA"/>
</dbReference>
<name>A0ABY6CIW9_9HYPH</name>
<sequence length="224" mass="23849">MDKTASRATCTCAEVAGENPDCAIHGIAAVISDLRQRSDGASHSAADWLEQYADDRRHSLRSLSSDSVSDGSKGVSEIVREIEILLDNCHVVEDIDIAAQHEGVLVLVRILSAIALDSGTGGQQPVAWLHVLHKGDGGPEEVVSVETSAEDVFGVQGRDYDPSYFTISTPLYPSLTDPKAGVVSEDMVERALDAFDNADDTFTREGTLEALRAALTAALNGDKP</sequence>
<proteinExistence type="predicted"/>
<accession>A0ABY6CIW9</accession>
<keyword evidence="2" id="KW-1185">Reference proteome</keyword>
<protein>
    <submittedName>
        <fullName evidence="1">Uncharacterized protein</fullName>
    </submittedName>
</protein>
<reference evidence="1 2" key="1">
    <citation type="submission" date="2022-09" db="EMBL/GenBank/DDBJ databases">
        <title>Interaction between co-microsymbionts with complementary sets of symbiotic genes in legume-rhizobium systems.</title>
        <authorList>
            <person name="Safronova V."/>
            <person name="Sazanova A."/>
            <person name="Afonin A."/>
            <person name="Chirak E."/>
        </authorList>
    </citation>
    <scope>NUCLEOTIDE SEQUENCE [LARGE SCALE GENOMIC DNA]</scope>
    <source>
        <strain evidence="1 2">A18/4-1</strain>
    </source>
</reference>
<gene>
    <name evidence="1" type="ORF">N8A98_07085</name>
</gene>
<evidence type="ECO:0000313" key="2">
    <source>
        <dbReference type="Proteomes" id="UP001061862"/>
    </source>
</evidence>